<sequence length="262" mass="30138">MVISVVLITKNEEKNVAPCLESVRWADELIVIDSFSTDQTVEVSRRFTDKVFQREWPGMVGPQRNVGLDIAVSQWVLFLDADERITEALKDEVLGFIHSPLAEIYAAGEIPRKNYFFGKWLKCSYPNYTRRLLKKGAGRYNEQPGLGFDSMSVDKGQIYHFRNPLEHFTSETLAQRFRKIDFDSSLQADEKFRAGKGVNFGKLLLNPLMNFCKIYFLKKGLLEGIPGFLYAVLSSFNTFFKYAKLWELSVSETLRTDRGQKD</sequence>
<evidence type="ECO:0000256" key="1">
    <source>
        <dbReference type="ARBA" id="ARBA00038494"/>
    </source>
</evidence>
<evidence type="ECO:0000313" key="4">
    <source>
        <dbReference type="Proteomes" id="UP000319449"/>
    </source>
</evidence>
<reference evidence="3 4" key="1">
    <citation type="submission" date="2019-07" db="EMBL/GenBank/DDBJ databases">
        <title>Genomic Encyclopedia of Archaeal and Bacterial Type Strains, Phase II (KMG-II): from individual species to whole genera.</title>
        <authorList>
            <person name="Goeker M."/>
        </authorList>
    </citation>
    <scope>NUCLEOTIDE SEQUENCE [LARGE SCALE GENOMIC DNA]</scope>
    <source>
        <strain evidence="3 4">ATCC BAA-1139</strain>
    </source>
</reference>
<dbReference type="PANTHER" id="PTHR43630:SF2">
    <property type="entry name" value="GLYCOSYLTRANSFERASE"/>
    <property type="match status" value="1"/>
</dbReference>
<comment type="caution">
    <text evidence="3">The sequence shown here is derived from an EMBL/GenBank/DDBJ whole genome shotgun (WGS) entry which is preliminary data.</text>
</comment>
<dbReference type="Gene3D" id="3.90.550.10">
    <property type="entry name" value="Spore Coat Polysaccharide Biosynthesis Protein SpsA, Chain A"/>
    <property type="match status" value="1"/>
</dbReference>
<gene>
    <name evidence="3" type="ORF">JN12_01977</name>
</gene>
<keyword evidence="3" id="KW-0808">Transferase</keyword>
<evidence type="ECO:0000313" key="3">
    <source>
        <dbReference type="EMBL" id="TWJ19286.1"/>
    </source>
</evidence>
<comment type="similarity">
    <text evidence="1">Belongs to the glycosyltransferase 2 family. WaaE/KdtX subfamily.</text>
</comment>
<dbReference type="OrthoDB" id="9815923at2"/>
<organism evidence="3 4">
    <name type="scientific">Geobacter argillaceus</name>
    <dbReference type="NCBI Taxonomy" id="345631"/>
    <lineage>
        <taxon>Bacteria</taxon>
        <taxon>Pseudomonadati</taxon>
        <taxon>Thermodesulfobacteriota</taxon>
        <taxon>Desulfuromonadia</taxon>
        <taxon>Geobacterales</taxon>
        <taxon>Geobacteraceae</taxon>
        <taxon>Geobacter</taxon>
    </lineage>
</organism>
<dbReference type="GO" id="GO:0016740">
    <property type="term" value="F:transferase activity"/>
    <property type="evidence" value="ECO:0007669"/>
    <property type="project" value="UniProtKB-KW"/>
</dbReference>
<dbReference type="EMBL" id="VLLN01000010">
    <property type="protein sequence ID" value="TWJ19286.1"/>
    <property type="molecule type" value="Genomic_DNA"/>
</dbReference>
<accession>A0A562VMT2</accession>
<dbReference type="RefSeq" id="WP_145021973.1">
    <property type="nucleotide sequence ID" value="NZ_VLLN01000010.1"/>
</dbReference>
<dbReference type="CDD" id="cd02511">
    <property type="entry name" value="Beta4Glucosyltransferase"/>
    <property type="match status" value="1"/>
</dbReference>
<dbReference type="AlphaFoldDB" id="A0A562VMT2"/>
<name>A0A562VMT2_9BACT</name>
<dbReference type="InterPro" id="IPR029044">
    <property type="entry name" value="Nucleotide-diphossugar_trans"/>
</dbReference>
<evidence type="ECO:0000259" key="2">
    <source>
        <dbReference type="Pfam" id="PF00535"/>
    </source>
</evidence>
<dbReference type="SUPFAM" id="SSF53448">
    <property type="entry name" value="Nucleotide-diphospho-sugar transferases"/>
    <property type="match status" value="1"/>
</dbReference>
<keyword evidence="4" id="KW-1185">Reference proteome</keyword>
<dbReference type="InterPro" id="IPR001173">
    <property type="entry name" value="Glyco_trans_2-like"/>
</dbReference>
<dbReference type="PANTHER" id="PTHR43630">
    <property type="entry name" value="POLY-BETA-1,6-N-ACETYL-D-GLUCOSAMINE SYNTHASE"/>
    <property type="match status" value="1"/>
</dbReference>
<protein>
    <submittedName>
        <fullName evidence="3">Glycosyltransferase involved in cell wall biosynthesis</fullName>
    </submittedName>
</protein>
<dbReference type="Proteomes" id="UP000319449">
    <property type="component" value="Unassembled WGS sequence"/>
</dbReference>
<feature type="domain" description="Glycosyltransferase 2-like" evidence="2">
    <location>
        <begin position="4"/>
        <end position="118"/>
    </location>
</feature>
<dbReference type="Pfam" id="PF00535">
    <property type="entry name" value="Glycos_transf_2"/>
    <property type="match status" value="1"/>
</dbReference>
<proteinExistence type="inferred from homology"/>